<dbReference type="Gene3D" id="3.20.20.70">
    <property type="entry name" value="Aldolase class I"/>
    <property type="match status" value="1"/>
</dbReference>
<dbReference type="SUPFAM" id="SSF51569">
    <property type="entry name" value="Aldolase"/>
    <property type="match status" value="1"/>
</dbReference>
<dbReference type="Pfam" id="PF00923">
    <property type="entry name" value="TAL_FSA"/>
    <property type="match status" value="1"/>
</dbReference>
<gene>
    <name evidence="2" type="ORF">H8693_00100</name>
</gene>
<dbReference type="PANTHER" id="PTHR10683">
    <property type="entry name" value="TRANSALDOLASE"/>
    <property type="match status" value="1"/>
</dbReference>
<reference evidence="2" key="1">
    <citation type="submission" date="2020-08" db="EMBL/GenBank/DDBJ databases">
        <title>Genome public.</title>
        <authorList>
            <person name="Liu C."/>
            <person name="Sun Q."/>
        </authorList>
    </citation>
    <scope>NUCLEOTIDE SEQUENCE</scope>
    <source>
        <strain evidence="2">NSJ-63</strain>
    </source>
</reference>
<dbReference type="AlphaFoldDB" id="A0A926HW55"/>
<keyword evidence="3" id="KW-1185">Reference proteome</keyword>
<proteinExistence type="predicted"/>
<protein>
    <recommendedName>
        <fullName evidence="4">Transaldolase</fullName>
    </recommendedName>
</protein>
<dbReference type="Proteomes" id="UP000617951">
    <property type="component" value="Unassembled WGS sequence"/>
</dbReference>
<sequence length="235" mass="25722">MRNIFTFCLDCADIDSIKKGLEYYPLHEFSMNPSIVKRDLAGKNISFFDAVNEIRGVIGDEVRFHVQTVGDTADEIIRDAEAIRSRVKGDLLHVKVDAYEEGYKAMKYLKANGFKVTATAIASITQALVAIECGADTVAVYVGRLDNISGNGIEVVRGIRQVMNAHNIDDVELSAASIRTAHQVEQAALAGADQVAVGLDILKACANHPLTDLSVKQFVSDWESLYGEGKRVYNL</sequence>
<comment type="caution">
    <text evidence="2">The sequence shown here is derived from an EMBL/GenBank/DDBJ whole genome shotgun (WGS) entry which is preliminary data.</text>
</comment>
<dbReference type="InterPro" id="IPR013785">
    <property type="entry name" value="Aldolase_TIM"/>
</dbReference>
<evidence type="ECO:0000313" key="2">
    <source>
        <dbReference type="EMBL" id="MBC8537336.1"/>
    </source>
</evidence>
<name>A0A926HW55_9FIRM</name>
<dbReference type="InterPro" id="IPR001585">
    <property type="entry name" value="TAL/FSA"/>
</dbReference>
<evidence type="ECO:0000313" key="3">
    <source>
        <dbReference type="Proteomes" id="UP000617951"/>
    </source>
</evidence>
<dbReference type="GO" id="GO:0005975">
    <property type="term" value="P:carbohydrate metabolic process"/>
    <property type="evidence" value="ECO:0007669"/>
    <property type="project" value="InterPro"/>
</dbReference>
<dbReference type="EMBL" id="JACRSS010000001">
    <property type="protein sequence ID" value="MBC8537336.1"/>
    <property type="molecule type" value="Genomic_DNA"/>
</dbReference>
<dbReference type="PANTHER" id="PTHR10683:SF36">
    <property type="entry name" value="TRANSALDOLASE"/>
    <property type="match status" value="1"/>
</dbReference>
<evidence type="ECO:0000256" key="1">
    <source>
        <dbReference type="ARBA" id="ARBA00023270"/>
    </source>
</evidence>
<organism evidence="2 3">
    <name type="scientific">Guopingia tenuis</name>
    <dbReference type="NCBI Taxonomy" id="2763656"/>
    <lineage>
        <taxon>Bacteria</taxon>
        <taxon>Bacillati</taxon>
        <taxon>Bacillota</taxon>
        <taxon>Clostridia</taxon>
        <taxon>Christensenellales</taxon>
        <taxon>Christensenellaceae</taxon>
        <taxon>Guopingia</taxon>
    </lineage>
</organism>
<evidence type="ECO:0008006" key="4">
    <source>
        <dbReference type="Google" id="ProtNLM"/>
    </source>
</evidence>
<accession>A0A926HW55</accession>
<dbReference type="RefSeq" id="WP_249279271.1">
    <property type="nucleotide sequence ID" value="NZ_JACRSS010000001.1"/>
</dbReference>
<keyword evidence="1" id="KW-0704">Schiff base</keyword>